<organism evidence="1">
    <name type="scientific">viral metagenome</name>
    <dbReference type="NCBI Taxonomy" id="1070528"/>
    <lineage>
        <taxon>unclassified sequences</taxon>
        <taxon>metagenomes</taxon>
        <taxon>organismal metagenomes</taxon>
    </lineage>
</organism>
<sequence length="120" mass="14041">MSIINTNFSNEKSTKPIAQNNWFDDDDVKETPISVIKERILKKEMIAADEDELESQTYIEEKNRKNSRVYFRLLDCVPKPNYYIVLLLICAALLDKNNLSYFYTDDQLNLGLVGVNAWWN</sequence>
<reference evidence="1" key="1">
    <citation type="journal article" date="2020" name="Nature">
        <title>Giant virus diversity and host interactions through global metagenomics.</title>
        <authorList>
            <person name="Schulz F."/>
            <person name="Roux S."/>
            <person name="Paez-Espino D."/>
            <person name="Jungbluth S."/>
            <person name="Walsh D.A."/>
            <person name="Denef V.J."/>
            <person name="McMahon K.D."/>
            <person name="Konstantinidis K.T."/>
            <person name="Eloe-Fadrosh E.A."/>
            <person name="Kyrpides N.C."/>
            <person name="Woyke T."/>
        </authorList>
    </citation>
    <scope>NUCLEOTIDE SEQUENCE</scope>
    <source>
        <strain evidence="1">GVMAG-M-3300023184-161</strain>
    </source>
</reference>
<proteinExistence type="predicted"/>
<name>A0A6C0HPZ3_9ZZZZ</name>
<protein>
    <submittedName>
        <fullName evidence="1">Uncharacterized protein</fullName>
    </submittedName>
</protein>
<dbReference type="EMBL" id="MN739999">
    <property type="protein sequence ID" value="QHT82420.1"/>
    <property type="molecule type" value="Genomic_DNA"/>
</dbReference>
<evidence type="ECO:0000313" key="1">
    <source>
        <dbReference type="EMBL" id="QHT82420.1"/>
    </source>
</evidence>
<accession>A0A6C0HPZ3</accession>
<dbReference type="AlphaFoldDB" id="A0A6C0HPZ3"/>